<reference evidence="4" key="1">
    <citation type="journal article" date="2019" name="Int. J. Syst. Evol. Microbiol.">
        <title>The Global Catalogue of Microorganisms (GCM) 10K type strain sequencing project: providing services to taxonomists for standard genome sequencing and annotation.</title>
        <authorList>
            <consortium name="The Broad Institute Genomics Platform"/>
            <consortium name="The Broad Institute Genome Sequencing Center for Infectious Disease"/>
            <person name="Wu L."/>
            <person name="Ma J."/>
        </authorList>
    </citation>
    <scope>NUCLEOTIDE SEQUENCE [LARGE SCALE GENOMIC DNA]</scope>
    <source>
        <strain evidence="4">JCM 17441</strain>
    </source>
</reference>
<name>A0ABP8D5Y3_9ACTN</name>
<evidence type="ECO:0000256" key="1">
    <source>
        <dbReference type="SAM" id="MobiDB-lite"/>
    </source>
</evidence>
<feature type="region of interest" description="Disordered" evidence="1">
    <location>
        <begin position="73"/>
        <end position="186"/>
    </location>
</feature>
<evidence type="ECO:0000313" key="4">
    <source>
        <dbReference type="Proteomes" id="UP001500620"/>
    </source>
</evidence>
<organism evidence="3 4">
    <name type="scientific">Dactylosporangium darangshiense</name>
    <dbReference type="NCBI Taxonomy" id="579108"/>
    <lineage>
        <taxon>Bacteria</taxon>
        <taxon>Bacillati</taxon>
        <taxon>Actinomycetota</taxon>
        <taxon>Actinomycetes</taxon>
        <taxon>Micromonosporales</taxon>
        <taxon>Micromonosporaceae</taxon>
        <taxon>Dactylosporangium</taxon>
    </lineage>
</organism>
<dbReference type="EMBL" id="BAABAT010000005">
    <property type="protein sequence ID" value="GAA4248110.1"/>
    <property type="molecule type" value="Genomic_DNA"/>
</dbReference>
<comment type="caution">
    <text evidence="3">The sequence shown here is derived from an EMBL/GenBank/DDBJ whole genome shotgun (WGS) entry which is preliminary data.</text>
</comment>
<evidence type="ECO:0000313" key="3">
    <source>
        <dbReference type="EMBL" id="GAA4248110.1"/>
    </source>
</evidence>
<feature type="compositionally biased region" description="Pro residues" evidence="1">
    <location>
        <begin position="78"/>
        <end position="94"/>
    </location>
</feature>
<proteinExistence type="predicted"/>
<accession>A0ABP8D5Y3</accession>
<sequence>MPHLEPERLVLLALGEEALDQHETGHLDACDQCRADMDSLRNVAGLGRQTQRLRELPPPPEHVWRRIRAELAASGRGDPPPAVGLHSDPPPPRPGLTDGAGDEQADPGAESTHRTGEPAGPDDARTPPGDTGVPEDAMPWATPPGNTPWIAPSAETGWEAPPGDTPWTAPSGEAGWETPPNDATWAVRPDADAWGTLPGDDAAGGEDPADVVPTARLGASHEWDAFGAADERDTLPYSVFQPDRVQDRPLHIGQVRDGRDVADDGAGARRARGGGRAARGHGWGLTAAVATAAAIVAAVAGAGVGVRVVGGRGSGDAAAECRAQDSRVRLEALPGAPAGASGYACVRTSGGQRRIVVRADGMPVQIGADYEAWLIDDSGPGERVAALGVLGAGPDLALAVPATVDLSQYHIIEISVEPHDGDAGPSGRSMLRGRLS</sequence>
<evidence type="ECO:0000259" key="2">
    <source>
        <dbReference type="Pfam" id="PF10099"/>
    </source>
</evidence>
<dbReference type="RefSeq" id="WP_345125012.1">
    <property type="nucleotide sequence ID" value="NZ_BAABAT010000005.1"/>
</dbReference>
<feature type="domain" description="Anti-sigma K factor RskA C-terminal" evidence="2">
    <location>
        <begin position="289"/>
        <end position="426"/>
    </location>
</feature>
<dbReference type="InterPro" id="IPR018764">
    <property type="entry name" value="RskA_C"/>
</dbReference>
<dbReference type="Proteomes" id="UP001500620">
    <property type="component" value="Unassembled WGS sequence"/>
</dbReference>
<dbReference type="Pfam" id="PF10099">
    <property type="entry name" value="RskA_C"/>
    <property type="match status" value="1"/>
</dbReference>
<feature type="region of interest" description="Disordered" evidence="1">
    <location>
        <begin position="258"/>
        <end position="277"/>
    </location>
</feature>
<gene>
    <name evidence="3" type="ORF">GCM10022255_026770</name>
</gene>
<protein>
    <recommendedName>
        <fullName evidence="2">Anti-sigma K factor RskA C-terminal domain-containing protein</fullName>
    </recommendedName>
</protein>
<keyword evidence="4" id="KW-1185">Reference proteome</keyword>
<feature type="region of interest" description="Disordered" evidence="1">
    <location>
        <begin position="417"/>
        <end position="436"/>
    </location>
</feature>